<dbReference type="InterPro" id="IPR000792">
    <property type="entry name" value="Tscrpt_reg_LuxR_C"/>
</dbReference>
<dbReference type="SUPFAM" id="SSF46894">
    <property type="entry name" value="C-terminal effector domain of the bipartite response regulators"/>
    <property type="match status" value="1"/>
</dbReference>
<dbReference type="GO" id="GO:0006355">
    <property type="term" value="P:regulation of DNA-templated transcription"/>
    <property type="evidence" value="ECO:0007669"/>
    <property type="project" value="InterPro"/>
</dbReference>
<dbReference type="PANTHER" id="PTHR44688:SF16">
    <property type="entry name" value="DNA-BINDING TRANSCRIPTIONAL ACTIVATOR DEVR_DOSR"/>
    <property type="match status" value="1"/>
</dbReference>
<dbReference type="CDD" id="cd06170">
    <property type="entry name" value="LuxR_C_like"/>
    <property type="match status" value="1"/>
</dbReference>
<dbReference type="PRINTS" id="PR00038">
    <property type="entry name" value="HTHLUXR"/>
</dbReference>
<dbReference type="SMART" id="SM00421">
    <property type="entry name" value="HTH_LUXR"/>
    <property type="match status" value="1"/>
</dbReference>
<reference evidence="6" key="1">
    <citation type="submission" date="2016-10" db="EMBL/GenBank/DDBJ databases">
        <authorList>
            <person name="Varghese N."/>
            <person name="Submissions S."/>
        </authorList>
    </citation>
    <scope>NUCLEOTIDE SEQUENCE [LARGE SCALE GENOMIC DNA]</scope>
    <source>
        <strain evidence="6">DSM 1565</strain>
    </source>
</reference>
<evidence type="ECO:0000256" key="3">
    <source>
        <dbReference type="ARBA" id="ARBA00023163"/>
    </source>
</evidence>
<dbReference type="GO" id="GO:0003677">
    <property type="term" value="F:DNA binding"/>
    <property type="evidence" value="ECO:0007669"/>
    <property type="project" value="UniProtKB-KW"/>
</dbReference>
<dbReference type="PROSITE" id="PS50043">
    <property type="entry name" value="HTH_LUXR_2"/>
    <property type="match status" value="1"/>
</dbReference>
<dbReference type="STRING" id="51670.SAMN04488557_1754"/>
<protein>
    <submittedName>
        <fullName evidence="5">Regulatory protein, luxR family</fullName>
    </submittedName>
</protein>
<evidence type="ECO:0000313" key="5">
    <source>
        <dbReference type="EMBL" id="SFV32870.1"/>
    </source>
</evidence>
<dbReference type="Pfam" id="PF00196">
    <property type="entry name" value="GerE"/>
    <property type="match status" value="1"/>
</dbReference>
<sequence>MVSFEPREWEDVSKSLNAASSEIGELGFHLRLLELIGSLIPHETGWIVRYAPGCDPDVLHTKEISSNIVQYYLGAEPRSTDPYFCSWRSNRVARVETMETALPSAADKNFYCLDFMKKMEFTDELAIFLPSVGRSCLSLFFERKADRFTKEDIERIERFFPIVHGLHQAHTRTLMTAMHSAAHAPASFQDRPAAIFDRHGKLVYSTPKWRQLAEADVALRNIEWSLSYDEIRQQLADGALPFRGMELDCMNSIAPGGLLLHHIGEGVMDSEAGERASSSIVDQLTPRERDIIALTLDGFSTGAIAQRLRISKGSVKNRRLRIYRKLDVSSERELVTALMPFANQLKWQLANLKLRTLPCNASEDE</sequence>
<dbReference type="AlphaFoldDB" id="A0A1I7NDY9"/>
<name>A0A1I7NDY9_9HYPH</name>
<dbReference type="PANTHER" id="PTHR44688">
    <property type="entry name" value="DNA-BINDING TRANSCRIPTIONAL ACTIVATOR DEVR_DOSR"/>
    <property type="match status" value="1"/>
</dbReference>
<evidence type="ECO:0000256" key="1">
    <source>
        <dbReference type="ARBA" id="ARBA00023015"/>
    </source>
</evidence>
<evidence type="ECO:0000256" key="2">
    <source>
        <dbReference type="ARBA" id="ARBA00023125"/>
    </source>
</evidence>
<keyword evidence="3" id="KW-0804">Transcription</keyword>
<gene>
    <name evidence="5" type="ORF">SAMN04488557_1754</name>
</gene>
<evidence type="ECO:0000259" key="4">
    <source>
        <dbReference type="PROSITE" id="PS50043"/>
    </source>
</evidence>
<keyword evidence="6" id="KW-1185">Reference proteome</keyword>
<evidence type="ECO:0000313" key="6">
    <source>
        <dbReference type="Proteomes" id="UP000199423"/>
    </source>
</evidence>
<organism evidence="5 6">
    <name type="scientific">Hyphomicrobium facile</name>
    <dbReference type="NCBI Taxonomy" id="51670"/>
    <lineage>
        <taxon>Bacteria</taxon>
        <taxon>Pseudomonadati</taxon>
        <taxon>Pseudomonadota</taxon>
        <taxon>Alphaproteobacteria</taxon>
        <taxon>Hyphomicrobiales</taxon>
        <taxon>Hyphomicrobiaceae</taxon>
        <taxon>Hyphomicrobium</taxon>
    </lineage>
</organism>
<keyword evidence="2" id="KW-0238">DNA-binding</keyword>
<dbReference type="EMBL" id="FPCH01000002">
    <property type="protein sequence ID" value="SFV32870.1"/>
    <property type="molecule type" value="Genomic_DNA"/>
</dbReference>
<dbReference type="InterPro" id="IPR016032">
    <property type="entry name" value="Sig_transdc_resp-reg_C-effctor"/>
</dbReference>
<keyword evidence="1" id="KW-0805">Transcription regulation</keyword>
<proteinExistence type="predicted"/>
<dbReference type="InterPro" id="IPR036388">
    <property type="entry name" value="WH-like_DNA-bd_sf"/>
</dbReference>
<accession>A0A1I7NDY9</accession>
<dbReference type="Proteomes" id="UP000199423">
    <property type="component" value="Unassembled WGS sequence"/>
</dbReference>
<dbReference type="Gene3D" id="1.10.10.10">
    <property type="entry name" value="Winged helix-like DNA-binding domain superfamily/Winged helix DNA-binding domain"/>
    <property type="match status" value="1"/>
</dbReference>
<dbReference type="PROSITE" id="PS00622">
    <property type="entry name" value="HTH_LUXR_1"/>
    <property type="match status" value="1"/>
</dbReference>
<feature type="domain" description="HTH luxR-type" evidence="4">
    <location>
        <begin position="277"/>
        <end position="341"/>
    </location>
</feature>